<dbReference type="InterPro" id="IPR050309">
    <property type="entry name" value="Type-B_Carboxylest/Lipase"/>
</dbReference>
<dbReference type="EC" id="3.1.1.-" evidence="3"/>
<dbReference type="InterPro" id="IPR019826">
    <property type="entry name" value="Carboxylesterase_B_AS"/>
</dbReference>
<dbReference type="GO" id="GO:0016787">
    <property type="term" value="F:hydrolase activity"/>
    <property type="evidence" value="ECO:0007669"/>
    <property type="project" value="UniProtKB-KW"/>
</dbReference>
<accession>A0A8H4XDS8</accession>
<sequence length="566" mass="62464">MLSSSLITTLAAFAVPVASTEALVRTASPDAPIAKLQNGSYYGIHNSAYNQDLFLGIPYAQPPLNNLRFRNPHHLNSTWSGLRNATDYQSKCYQYSYPSGPLSGGSDDCLHLNVIRPANVPDKLPVLVWIHGGGLVGGFSGDPSSNLTFLVDESVKFDSPIIGVSINYRLGAWGYLWSSAVKAEGVGNNGFRDQRLALQWIQENIAAFGGDPDKVTIWGQSGGARSVASQVTAFGGRDDKLFRAAILESGTGFHTSFRGKEVEGAPSWDQGYKSLLKETSCESAKDSLQCLREVPSLELAEVIGNVSFPVYLDIVDDDFIQDDRSELIRQGKFVHVPVINGVASDDGDYFAQKGINTTEEWESYLRKEGANNQTIEAISALYPDIPRVGLPATFEGRPSGELASYGAQWKRAVAFGGDRAMHAPKRAWVRKWAETNLTAYSYRFIVVSGDRNPVQGAGHSVDLPFMFRNTDRLAQLNTTEPRSGSFDDLAVLISRMWISFTSNLDPNFDGMQSARWPSYKLKAEENMVFHIDNSSLAHVEEDAYRLEQLEYLDRKLWKTELQSGLD</sequence>
<keyword evidence="6" id="KW-1185">Reference proteome</keyword>
<dbReference type="InterPro" id="IPR002018">
    <property type="entry name" value="CarbesteraseB"/>
</dbReference>
<reference evidence="5" key="2">
    <citation type="submission" date="2020-05" db="EMBL/GenBank/DDBJ databases">
        <authorList>
            <person name="Kim H.-S."/>
            <person name="Proctor R.H."/>
            <person name="Brown D.W."/>
        </authorList>
    </citation>
    <scope>NUCLEOTIDE SEQUENCE</scope>
    <source>
        <strain evidence="5">NRRL 20472</strain>
    </source>
</reference>
<feature type="chain" id="PRO_5034506628" description="Carboxylic ester hydrolase" evidence="3">
    <location>
        <begin position="23"/>
        <end position="566"/>
    </location>
</feature>
<dbReference type="PANTHER" id="PTHR11559">
    <property type="entry name" value="CARBOXYLESTERASE"/>
    <property type="match status" value="1"/>
</dbReference>
<evidence type="ECO:0000313" key="6">
    <source>
        <dbReference type="Proteomes" id="UP000622797"/>
    </source>
</evidence>
<name>A0A8H4XDS8_9HYPO</name>
<evidence type="ECO:0000259" key="4">
    <source>
        <dbReference type="Pfam" id="PF00135"/>
    </source>
</evidence>
<protein>
    <recommendedName>
        <fullName evidence="3">Carboxylic ester hydrolase</fullName>
        <ecNumber evidence="3">3.1.1.-</ecNumber>
    </recommendedName>
</protein>
<dbReference type="Pfam" id="PF00135">
    <property type="entry name" value="COesterase"/>
    <property type="match status" value="1"/>
</dbReference>
<keyword evidence="2 3" id="KW-0378">Hydrolase</keyword>
<evidence type="ECO:0000313" key="5">
    <source>
        <dbReference type="EMBL" id="KAF4970655.1"/>
    </source>
</evidence>
<comment type="caution">
    <text evidence="5">The sequence shown here is derived from an EMBL/GenBank/DDBJ whole genome shotgun (WGS) entry which is preliminary data.</text>
</comment>
<comment type="similarity">
    <text evidence="1 3">Belongs to the type-B carboxylesterase/lipase family.</text>
</comment>
<proteinExistence type="inferred from homology"/>
<evidence type="ECO:0000256" key="3">
    <source>
        <dbReference type="RuleBase" id="RU361235"/>
    </source>
</evidence>
<feature type="signal peptide" evidence="3">
    <location>
        <begin position="1"/>
        <end position="22"/>
    </location>
</feature>
<feature type="domain" description="Carboxylesterase type B" evidence="4">
    <location>
        <begin position="38"/>
        <end position="536"/>
    </location>
</feature>
<gene>
    <name evidence="5" type="ORF">FSARC_2360</name>
</gene>
<dbReference type="InterPro" id="IPR029058">
    <property type="entry name" value="AB_hydrolase_fold"/>
</dbReference>
<keyword evidence="3" id="KW-0732">Signal</keyword>
<evidence type="ECO:0000256" key="2">
    <source>
        <dbReference type="ARBA" id="ARBA00022801"/>
    </source>
</evidence>
<dbReference type="SUPFAM" id="SSF53474">
    <property type="entry name" value="alpha/beta-Hydrolases"/>
    <property type="match status" value="1"/>
</dbReference>
<dbReference type="Gene3D" id="3.40.50.1820">
    <property type="entry name" value="alpha/beta hydrolase"/>
    <property type="match status" value="1"/>
</dbReference>
<dbReference type="Proteomes" id="UP000622797">
    <property type="component" value="Unassembled WGS sequence"/>
</dbReference>
<organism evidence="5 6">
    <name type="scientific">Fusarium sarcochroum</name>
    <dbReference type="NCBI Taxonomy" id="1208366"/>
    <lineage>
        <taxon>Eukaryota</taxon>
        <taxon>Fungi</taxon>
        <taxon>Dikarya</taxon>
        <taxon>Ascomycota</taxon>
        <taxon>Pezizomycotina</taxon>
        <taxon>Sordariomycetes</taxon>
        <taxon>Hypocreomycetidae</taxon>
        <taxon>Hypocreales</taxon>
        <taxon>Nectriaceae</taxon>
        <taxon>Fusarium</taxon>
        <taxon>Fusarium lateritium species complex</taxon>
    </lineage>
</organism>
<reference evidence="5" key="1">
    <citation type="journal article" date="2020" name="BMC Genomics">
        <title>Correction to: Identification and distribution of gene clusters required for synthesis of sphingolipid metabolism inhibitors in diverse species of the filamentous fungus Fusarium.</title>
        <authorList>
            <person name="Kim H.S."/>
            <person name="Lohmar J.M."/>
            <person name="Busman M."/>
            <person name="Brown D.W."/>
            <person name="Naumann T.A."/>
            <person name="Divon H.H."/>
            <person name="Lysoe E."/>
            <person name="Uhlig S."/>
            <person name="Proctor R.H."/>
        </authorList>
    </citation>
    <scope>NUCLEOTIDE SEQUENCE</scope>
    <source>
        <strain evidence="5">NRRL 20472</strain>
    </source>
</reference>
<dbReference type="PROSITE" id="PS00122">
    <property type="entry name" value="CARBOXYLESTERASE_B_1"/>
    <property type="match status" value="1"/>
</dbReference>
<evidence type="ECO:0000256" key="1">
    <source>
        <dbReference type="ARBA" id="ARBA00005964"/>
    </source>
</evidence>
<dbReference type="EMBL" id="JABEXW010000114">
    <property type="protein sequence ID" value="KAF4970655.1"/>
    <property type="molecule type" value="Genomic_DNA"/>
</dbReference>
<dbReference type="AlphaFoldDB" id="A0A8H4XDS8"/>
<dbReference type="OrthoDB" id="408631at2759"/>